<dbReference type="InterPro" id="IPR005135">
    <property type="entry name" value="Endo/exonuclease/phosphatase"/>
</dbReference>
<dbReference type="GO" id="GO:0004767">
    <property type="term" value="F:sphingomyelin phosphodiesterase activity"/>
    <property type="evidence" value="ECO:0007669"/>
    <property type="project" value="InterPro"/>
</dbReference>
<comment type="subcellular location">
    <subcellularLocation>
        <location evidence="1">Membrane</location>
        <topology evidence="1">Multi-pass membrane protein</topology>
    </subcellularLocation>
</comment>
<feature type="domain" description="Endonuclease/exonuclease/phosphatase" evidence="15">
    <location>
        <begin position="10"/>
        <end position="321"/>
    </location>
</feature>
<keyword evidence="12 14" id="KW-0472">Membrane</keyword>
<evidence type="ECO:0000313" key="17">
    <source>
        <dbReference type="Proteomes" id="UP000182658"/>
    </source>
</evidence>
<dbReference type="OrthoDB" id="387657at2759"/>
<protein>
    <submittedName>
        <fullName evidence="16">DNase I-like protein</fullName>
    </submittedName>
</protein>
<keyword evidence="9" id="KW-0746">Sphingolipid metabolism</keyword>
<keyword evidence="7" id="KW-0378">Hydrolase</keyword>
<dbReference type="Proteomes" id="UP000182658">
    <property type="component" value="Unassembled WGS sequence"/>
</dbReference>
<organism evidence="16 17">
    <name type="scientific">Coniochaeta ligniaria NRRL 30616</name>
    <dbReference type="NCBI Taxonomy" id="1408157"/>
    <lineage>
        <taxon>Eukaryota</taxon>
        <taxon>Fungi</taxon>
        <taxon>Dikarya</taxon>
        <taxon>Ascomycota</taxon>
        <taxon>Pezizomycotina</taxon>
        <taxon>Sordariomycetes</taxon>
        <taxon>Sordariomycetidae</taxon>
        <taxon>Coniochaetales</taxon>
        <taxon>Coniochaetaceae</taxon>
        <taxon>Coniochaeta</taxon>
    </lineage>
</organism>
<evidence type="ECO:0000256" key="7">
    <source>
        <dbReference type="ARBA" id="ARBA00022801"/>
    </source>
</evidence>
<evidence type="ECO:0000256" key="9">
    <source>
        <dbReference type="ARBA" id="ARBA00022919"/>
    </source>
</evidence>
<keyword evidence="10 14" id="KW-1133">Transmembrane helix</keyword>
<evidence type="ECO:0000256" key="6">
    <source>
        <dbReference type="ARBA" id="ARBA00022723"/>
    </source>
</evidence>
<dbReference type="InterPro" id="IPR038772">
    <property type="entry name" value="Sph/SMPD2-like"/>
</dbReference>
<dbReference type="GO" id="GO:0046872">
    <property type="term" value="F:metal ion binding"/>
    <property type="evidence" value="ECO:0007669"/>
    <property type="project" value="UniProtKB-KW"/>
</dbReference>
<comment type="pathway">
    <text evidence="3">Sphingolipid metabolism.</text>
</comment>
<keyword evidence="11" id="KW-0443">Lipid metabolism</keyword>
<dbReference type="InParanoid" id="A0A1J7K061"/>
<name>A0A1J7K061_9PEZI</name>
<evidence type="ECO:0000256" key="14">
    <source>
        <dbReference type="SAM" id="Phobius"/>
    </source>
</evidence>
<sequence>MERPQEINILTLNCWGLKFLSAARQPRLSQIGQTIASSLPPPDIVGLQECWTQEDYLSIRRSTAHILPHGKFYHSGVFGAGLAILSRWPIEESSMVRYPLNGRPTAFFRGDWFVGKGVAAARVRFGRGKGDVLEVFNTHTHAPYEEEGPEDSYVCHRTAQAWEVAKLARGAVERGHLVVALGDFNMVPSSLAHGIVTARGGVRDVWRVLHPDSAVGSADDEAERARGRPVPTAEFNVVENGVTSNSVYNTWRWSKDQRKKLGSGKEGVEIAPDTVDPRGQRLDYIFAADGGEREEGTWTVKSVRVGMTERHPVLGCSLSDHFSVEATLAFRRSEDRGNDGEKKGAATVSTASDDHYRRAVRKEDSSLTIRDQHDDQALQNGVYLRSPTGSEFHVANSSKGLDNALGGFHDYESDLPLSAYDEILAMIHKYVSREKTQRKWRGLHFLAWVVVLIACLVAVWFVPHNFVAFILMLLSSLGLMAGTVDGLIALLFVNTELRALQEFEWEILNAKAATGGGPMVDDLGDEPARDW</sequence>
<evidence type="ECO:0000256" key="8">
    <source>
        <dbReference type="ARBA" id="ARBA00022842"/>
    </source>
</evidence>
<feature type="compositionally biased region" description="Basic and acidic residues" evidence="13">
    <location>
        <begin position="334"/>
        <end position="344"/>
    </location>
</feature>
<dbReference type="STRING" id="1408157.A0A1J7K061"/>
<dbReference type="GO" id="GO:0006665">
    <property type="term" value="P:sphingolipid metabolic process"/>
    <property type="evidence" value="ECO:0007669"/>
    <property type="project" value="UniProtKB-KW"/>
</dbReference>
<feature type="region of interest" description="Disordered" evidence="13">
    <location>
        <begin position="334"/>
        <end position="354"/>
    </location>
</feature>
<dbReference type="AlphaFoldDB" id="A0A1J7K061"/>
<dbReference type="InterPro" id="IPR036691">
    <property type="entry name" value="Endo/exonu/phosph_ase_sf"/>
</dbReference>
<evidence type="ECO:0000313" key="16">
    <source>
        <dbReference type="EMBL" id="OIW35092.1"/>
    </source>
</evidence>
<evidence type="ECO:0000256" key="1">
    <source>
        <dbReference type="ARBA" id="ARBA00004141"/>
    </source>
</evidence>
<feature type="transmembrane region" description="Helical" evidence="14">
    <location>
        <begin position="443"/>
        <end position="462"/>
    </location>
</feature>
<comment type="pathway">
    <text evidence="2">Lipid metabolism; sphingolipid metabolism.</text>
</comment>
<dbReference type="PANTHER" id="PTHR16320">
    <property type="entry name" value="SPHINGOMYELINASE FAMILY MEMBER"/>
    <property type="match status" value="1"/>
</dbReference>
<dbReference type="FunFam" id="3.60.10.10:FF:000059">
    <property type="entry name" value="Inositol phosphosphingolipids phospholipase C"/>
    <property type="match status" value="1"/>
</dbReference>
<proteinExistence type="inferred from homology"/>
<keyword evidence="8" id="KW-0460">Magnesium</keyword>
<keyword evidence="6" id="KW-0479">Metal-binding</keyword>
<keyword evidence="17" id="KW-1185">Reference proteome</keyword>
<accession>A0A1J7K061</accession>
<evidence type="ECO:0000256" key="13">
    <source>
        <dbReference type="SAM" id="MobiDB-lite"/>
    </source>
</evidence>
<evidence type="ECO:0000259" key="15">
    <source>
        <dbReference type="Pfam" id="PF03372"/>
    </source>
</evidence>
<evidence type="ECO:0000256" key="2">
    <source>
        <dbReference type="ARBA" id="ARBA00004760"/>
    </source>
</evidence>
<dbReference type="Gene3D" id="3.60.10.10">
    <property type="entry name" value="Endonuclease/exonuclease/phosphatase"/>
    <property type="match status" value="1"/>
</dbReference>
<dbReference type="PANTHER" id="PTHR16320:SF24">
    <property type="entry name" value="PHOSPHODIESTERASE, PUTATIVE-RELATED"/>
    <property type="match status" value="1"/>
</dbReference>
<gene>
    <name evidence="16" type="ORF">CONLIGDRAFT_627154</name>
</gene>
<evidence type="ECO:0000256" key="10">
    <source>
        <dbReference type="ARBA" id="ARBA00022989"/>
    </source>
</evidence>
<dbReference type="FunCoup" id="A0A1J7K061">
    <property type="interactions" value="80"/>
</dbReference>
<comment type="similarity">
    <text evidence="4">Belongs to the neutral sphingomyelinase family.</text>
</comment>
<dbReference type="GO" id="GO:0016020">
    <property type="term" value="C:membrane"/>
    <property type="evidence" value="ECO:0007669"/>
    <property type="project" value="UniProtKB-SubCell"/>
</dbReference>
<feature type="transmembrane region" description="Helical" evidence="14">
    <location>
        <begin position="468"/>
        <end position="493"/>
    </location>
</feature>
<evidence type="ECO:0000256" key="4">
    <source>
        <dbReference type="ARBA" id="ARBA00006335"/>
    </source>
</evidence>
<dbReference type="Pfam" id="PF03372">
    <property type="entry name" value="Exo_endo_phos"/>
    <property type="match status" value="1"/>
</dbReference>
<dbReference type="EMBL" id="KV875093">
    <property type="protein sequence ID" value="OIW35092.1"/>
    <property type="molecule type" value="Genomic_DNA"/>
</dbReference>
<evidence type="ECO:0000256" key="5">
    <source>
        <dbReference type="ARBA" id="ARBA00022692"/>
    </source>
</evidence>
<dbReference type="SUPFAM" id="SSF56219">
    <property type="entry name" value="DNase I-like"/>
    <property type="match status" value="1"/>
</dbReference>
<evidence type="ECO:0000256" key="3">
    <source>
        <dbReference type="ARBA" id="ARBA00004991"/>
    </source>
</evidence>
<reference evidence="16 17" key="1">
    <citation type="submission" date="2016-10" db="EMBL/GenBank/DDBJ databases">
        <title>Draft genome sequence of Coniochaeta ligniaria NRRL30616, a lignocellulolytic fungus for bioabatement of inhibitors in plant biomass hydrolysates.</title>
        <authorList>
            <consortium name="DOE Joint Genome Institute"/>
            <person name="Jimenez D.J."/>
            <person name="Hector R.E."/>
            <person name="Riley R."/>
            <person name="Sun H."/>
            <person name="Grigoriev I.V."/>
            <person name="Van Elsas J.D."/>
            <person name="Nichols N.N."/>
        </authorList>
    </citation>
    <scope>NUCLEOTIDE SEQUENCE [LARGE SCALE GENOMIC DNA]</scope>
    <source>
        <strain evidence="16 17">NRRL 30616</strain>
    </source>
</reference>
<keyword evidence="5 14" id="KW-0812">Transmembrane</keyword>
<evidence type="ECO:0000256" key="11">
    <source>
        <dbReference type="ARBA" id="ARBA00023098"/>
    </source>
</evidence>
<evidence type="ECO:0000256" key="12">
    <source>
        <dbReference type="ARBA" id="ARBA00023136"/>
    </source>
</evidence>